<protein>
    <recommendedName>
        <fullName evidence="6">Short chain dehydrogenase</fullName>
    </recommendedName>
</protein>
<dbReference type="FunFam" id="3.40.50.720:FF:000245">
    <property type="entry name" value="Short chain dehydrogenase, putative"/>
    <property type="match status" value="1"/>
</dbReference>
<dbReference type="Proteomes" id="UP001283341">
    <property type="component" value="Unassembled WGS sequence"/>
</dbReference>
<keyword evidence="5" id="KW-1185">Reference proteome</keyword>
<evidence type="ECO:0000313" key="4">
    <source>
        <dbReference type="EMBL" id="KAK3329513.1"/>
    </source>
</evidence>
<comment type="similarity">
    <text evidence="1">Belongs to the short-chain dehydrogenases/reductases (SDR) family.</text>
</comment>
<comment type="caution">
    <text evidence="4">The sequence shown here is derived from an EMBL/GenBank/DDBJ whole genome shotgun (WGS) entry which is preliminary data.</text>
</comment>
<dbReference type="PRINTS" id="PR00080">
    <property type="entry name" value="SDRFAMILY"/>
</dbReference>
<dbReference type="GO" id="GO:0050664">
    <property type="term" value="F:oxidoreductase activity, acting on NAD(P)H, oxygen as acceptor"/>
    <property type="evidence" value="ECO:0007669"/>
    <property type="project" value="TreeGrafter"/>
</dbReference>
<accession>A0AAE0IQU2</accession>
<dbReference type="GO" id="GO:0016616">
    <property type="term" value="F:oxidoreductase activity, acting on the CH-OH group of donors, NAD or NADP as acceptor"/>
    <property type="evidence" value="ECO:0007669"/>
    <property type="project" value="UniProtKB-ARBA"/>
</dbReference>
<gene>
    <name evidence="4" type="ORF">B0H66DRAFT_28334</name>
</gene>
<sequence length="343" mass="36305">MAASVPKAAARAVMSRGGKSLLSQQLRPQQLSTILRQVQSSSSLGATTSAINVSPAIFTRSFHQSTARGNAQDQNKPTTIHLLPEFSLKDKVIVVSGGGRGVGLTQAEGLLEAGAIVHVLDRLPTPTADSDFAKVAAKAEKLGTSITYHHIDVRDQAALNEIVGGIADQEGHIDGLIAAAGIQQETPALEYTAEDADKMLGVNVTGVFMTAQAVARQMIKRKHKGSMVLIGSMSGTVANRGLICPAYNASKAAVLQLGRNLAAEWGEHGIRVNTLSPGYIVTSMTAGLFEAFPERKTAWPEANMLKRLSYPEEYRGAAVFLLSDASSFMTGADLRIDGGHCAW</sequence>
<dbReference type="InterPro" id="IPR002347">
    <property type="entry name" value="SDR_fam"/>
</dbReference>
<reference evidence="4" key="1">
    <citation type="journal article" date="2023" name="Mol. Phylogenet. Evol.">
        <title>Genome-scale phylogeny and comparative genomics of the fungal order Sordariales.</title>
        <authorList>
            <person name="Hensen N."/>
            <person name="Bonometti L."/>
            <person name="Westerberg I."/>
            <person name="Brannstrom I.O."/>
            <person name="Guillou S."/>
            <person name="Cros-Aarteil S."/>
            <person name="Calhoun S."/>
            <person name="Haridas S."/>
            <person name="Kuo A."/>
            <person name="Mondo S."/>
            <person name="Pangilinan J."/>
            <person name="Riley R."/>
            <person name="LaButti K."/>
            <person name="Andreopoulos B."/>
            <person name="Lipzen A."/>
            <person name="Chen C."/>
            <person name="Yan M."/>
            <person name="Daum C."/>
            <person name="Ng V."/>
            <person name="Clum A."/>
            <person name="Steindorff A."/>
            <person name="Ohm R.A."/>
            <person name="Martin F."/>
            <person name="Silar P."/>
            <person name="Natvig D.O."/>
            <person name="Lalanne C."/>
            <person name="Gautier V."/>
            <person name="Ament-Velasquez S.L."/>
            <person name="Kruys A."/>
            <person name="Hutchinson M.I."/>
            <person name="Powell A.J."/>
            <person name="Barry K."/>
            <person name="Miller A.N."/>
            <person name="Grigoriev I.V."/>
            <person name="Debuchy R."/>
            <person name="Gladieux P."/>
            <person name="Hiltunen Thoren M."/>
            <person name="Johannesson H."/>
        </authorList>
    </citation>
    <scope>NUCLEOTIDE SEQUENCE</scope>
    <source>
        <strain evidence="4">CBS 118394</strain>
    </source>
</reference>
<dbReference type="PANTHER" id="PTHR43008">
    <property type="entry name" value="BENZIL REDUCTASE"/>
    <property type="match status" value="1"/>
</dbReference>
<evidence type="ECO:0008006" key="6">
    <source>
        <dbReference type="Google" id="ProtNLM"/>
    </source>
</evidence>
<proteinExistence type="inferred from homology"/>
<keyword evidence="3" id="KW-0560">Oxidoreductase</keyword>
<reference evidence="4" key="2">
    <citation type="submission" date="2023-06" db="EMBL/GenBank/DDBJ databases">
        <authorList>
            <consortium name="Lawrence Berkeley National Laboratory"/>
            <person name="Haridas S."/>
            <person name="Hensen N."/>
            <person name="Bonometti L."/>
            <person name="Westerberg I."/>
            <person name="Brannstrom I.O."/>
            <person name="Guillou S."/>
            <person name="Cros-Aarteil S."/>
            <person name="Calhoun S."/>
            <person name="Kuo A."/>
            <person name="Mondo S."/>
            <person name="Pangilinan J."/>
            <person name="Riley R."/>
            <person name="Labutti K."/>
            <person name="Andreopoulos B."/>
            <person name="Lipzen A."/>
            <person name="Chen C."/>
            <person name="Yanf M."/>
            <person name="Daum C."/>
            <person name="Ng V."/>
            <person name="Clum A."/>
            <person name="Steindorff A."/>
            <person name="Ohm R."/>
            <person name="Martin F."/>
            <person name="Silar P."/>
            <person name="Natvig D."/>
            <person name="Lalanne C."/>
            <person name="Gautier V."/>
            <person name="Ament-Velasquez S.L."/>
            <person name="Kruys A."/>
            <person name="Hutchinson M.I."/>
            <person name="Powell A.J."/>
            <person name="Barry K."/>
            <person name="Miller A.N."/>
            <person name="Grigoriev I.V."/>
            <person name="Debuchy R."/>
            <person name="Gladieux P."/>
            <person name="Thoren M.H."/>
            <person name="Johannesson H."/>
        </authorList>
    </citation>
    <scope>NUCLEOTIDE SEQUENCE</scope>
    <source>
        <strain evidence="4">CBS 118394</strain>
    </source>
</reference>
<dbReference type="EMBL" id="JAUEDM010000001">
    <property type="protein sequence ID" value="KAK3329513.1"/>
    <property type="molecule type" value="Genomic_DNA"/>
</dbReference>
<dbReference type="PROSITE" id="PS00061">
    <property type="entry name" value="ADH_SHORT"/>
    <property type="match status" value="1"/>
</dbReference>
<name>A0AAE0IQU2_9PEZI</name>
<organism evidence="4 5">
    <name type="scientific">Apodospora peruviana</name>
    <dbReference type="NCBI Taxonomy" id="516989"/>
    <lineage>
        <taxon>Eukaryota</taxon>
        <taxon>Fungi</taxon>
        <taxon>Dikarya</taxon>
        <taxon>Ascomycota</taxon>
        <taxon>Pezizomycotina</taxon>
        <taxon>Sordariomycetes</taxon>
        <taxon>Sordariomycetidae</taxon>
        <taxon>Sordariales</taxon>
        <taxon>Lasiosphaeriaceae</taxon>
        <taxon>Apodospora</taxon>
    </lineage>
</organism>
<dbReference type="Gene3D" id="3.40.50.720">
    <property type="entry name" value="NAD(P)-binding Rossmann-like Domain"/>
    <property type="match status" value="1"/>
</dbReference>
<evidence type="ECO:0000256" key="3">
    <source>
        <dbReference type="ARBA" id="ARBA00023002"/>
    </source>
</evidence>
<keyword evidence="2" id="KW-0521">NADP</keyword>
<evidence type="ECO:0000313" key="5">
    <source>
        <dbReference type="Proteomes" id="UP001283341"/>
    </source>
</evidence>
<evidence type="ECO:0000256" key="1">
    <source>
        <dbReference type="ARBA" id="ARBA00006484"/>
    </source>
</evidence>
<dbReference type="PRINTS" id="PR00081">
    <property type="entry name" value="GDHRDH"/>
</dbReference>
<dbReference type="InterPro" id="IPR036291">
    <property type="entry name" value="NAD(P)-bd_dom_sf"/>
</dbReference>
<dbReference type="InterPro" id="IPR020904">
    <property type="entry name" value="Sc_DH/Rdtase_CS"/>
</dbReference>
<dbReference type="SUPFAM" id="SSF51735">
    <property type="entry name" value="NAD(P)-binding Rossmann-fold domains"/>
    <property type="match status" value="1"/>
</dbReference>
<dbReference type="AlphaFoldDB" id="A0AAE0IQU2"/>
<dbReference type="PANTHER" id="PTHR43008:SF4">
    <property type="entry name" value="CHAIN DEHYDROGENASE, PUTATIVE (AFU_ORTHOLOGUE AFUA_4G08710)-RELATED"/>
    <property type="match status" value="1"/>
</dbReference>
<dbReference type="Pfam" id="PF13561">
    <property type="entry name" value="adh_short_C2"/>
    <property type="match status" value="1"/>
</dbReference>
<evidence type="ECO:0000256" key="2">
    <source>
        <dbReference type="ARBA" id="ARBA00022857"/>
    </source>
</evidence>